<gene>
    <name evidence="2" type="ORF">DSM107014_12245</name>
</gene>
<proteinExistence type="predicted"/>
<evidence type="ECO:0000313" key="3">
    <source>
        <dbReference type="Proteomes" id="UP000767446"/>
    </source>
</evidence>
<sequence length="71" mass="8546">MSTQDLARQLMAQERKHDENLHENMLNRAEQEVETTNEIEEKARELMAQERKHDENLQENMLNRAEQEVIK</sequence>
<dbReference type="AlphaFoldDB" id="A0A941GW88"/>
<feature type="region of interest" description="Disordered" evidence="1">
    <location>
        <begin position="51"/>
        <end position="71"/>
    </location>
</feature>
<accession>A0A941GW88</accession>
<dbReference type="Proteomes" id="UP000767446">
    <property type="component" value="Unassembled WGS sequence"/>
</dbReference>
<reference evidence="2" key="1">
    <citation type="submission" date="2021-02" db="EMBL/GenBank/DDBJ databases">
        <title>Metagenome analyses of Stigonema ocellatum DSM 106950, Chlorogloea purpurea SAG 13.99 and Gomphosphaeria aponina DSM 107014.</title>
        <authorList>
            <person name="Marter P."/>
            <person name="Huang S."/>
        </authorList>
    </citation>
    <scope>NUCLEOTIDE SEQUENCE</scope>
    <source>
        <strain evidence="2">JP213</strain>
    </source>
</reference>
<evidence type="ECO:0000313" key="2">
    <source>
        <dbReference type="EMBL" id="MBR8828648.1"/>
    </source>
</evidence>
<organism evidence="2 3">
    <name type="scientific">Gomphosphaeria aponina SAG 52.96 = DSM 107014</name>
    <dbReference type="NCBI Taxonomy" id="1521640"/>
    <lineage>
        <taxon>Bacteria</taxon>
        <taxon>Bacillati</taxon>
        <taxon>Cyanobacteriota</taxon>
        <taxon>Cyanophyceae</taxon>
        <taxon>Oscillatoriophycideae</taxon>
        <taxon>Chroococcales</taxon>
        <taxon>Gomphosphaeriaceae</taxon>
        <taxon>Gomphosphaeria</taxon>
    </lineage>
</organism>
<evidence type="ECO:0000256" key="1">
    <source>
        <dbReference type="SAM" id="MobiDB-lite"/>
    </source>
</evidence>
<dbReference type="EMBL" id="JADQBC010000080">
    <property type="protein sequence ID" value="MBR8828648.1"/>
    <property type="molecule type" value="Genomic_DNA"/>
</dbReference>
<protein>
    <submittedName>
        <fullName evidence="2">Uncharacterized protein</fullName>
    </submittedName>
</protein>
<comment type="caution">
    <text evidence="2">The sequence shown here is derived from an EMBL/GenBank/DDBJ whole genome shotgun (WGS) entry which is preliminary data.</text>
</comment>
<name>A0A941GW88_9CHRO</name>